<evidence type="ECO:0008006" key="2">
    <source>
        <dbReference type="Google" id="ProtNLM"/>
    </source>
</evidence>
<proteinExistence type="predicted"/>
<dbReference type="AlphaFoldDB" id="A0A0F9H7F3"/>
<reference evidence="1" key="1">
    <citation type="journal article" date="2015" name="Nature">
        <title>Complex archaea that bridge the gap between prokaryotes and eukaryotes.</title>
        <authorList>
            <person name="Spang A."/>
            <person name="Saw J.H."/>
            <person name="Jorgensen S.L."/>
            <person name="Zaremba-Niedzwiedzka K."/>
            <person name="Martijn J."/>
            <person name="Lind A.E."/>
            <person name="van Eijk R."/>
            <person name="Schleper C."/>
            <person name="Guy L."/>
            <person name="Ettema T.J."/>
        </authorList>
    </citation>
    <scope>NUCLEOTIDE SEQUENCE</scope>
</reference>
<name>A0A0F9H7F3_9ZZZZ</name>
<comment type="caution">
    <text evidence="1">The sequence shown here is derived from an EMBL/GenBank/DDBJ whole genome shotgun (WGS) entry which is preliminary data.</text>
</comment>
<evidence type="ECO:0000313" key="1">
    <source>
        <dbReference type="EMBL" id="KKM07019.1"/>
    </source>
</evidence>
<protein>
    <recommendedName>
        <fullName evidence="2">DUF4258 domain-containing protein</fullName>
    </recommendedName>
</protein>
<dbReference type="Pfam" id="PF14076">
    <property type="entry name" value="DUF4258"/>
    <property type="match status" value="1"/>
</dbReference>
<dbReference type="InterPro" id="IPR025354">
    <property type="entry name" value="DUF4258"/>
</dbReference>
<gene>
    <name evidence="1" type="ORF">LCGC14_1738090</name>
</gene>
<sequence length="71" mass="8172">MEIKIIKKKIKDNEYVYSLHAEIDRKADELTFHQIEKALLNGEILEDYPDTGRGESCLVLGFSDDIPIHIV</sequence>
<organism evidence="1">
    <name type="scientific">marine sediment metagenome</name>
    <dbReference type="NCBI Taxonomy" id="412755"/>
    <lineage>
        <taxon>unclassified sequences</taxon>
        <taxon>metagenomes</taxon>
        <taxon>ecological metagenomes</taxon>
    </lineage>
</organism>
<dbReference type="EMBL" id="LAZR01015863">
    <property type="protein sequence ID" value="KKM07019.1"/>
    <property type="molecule type" value="Genomic_DNA"/>
</dbReference>
<accession>A0A0F9H7F3</accession>